<proteinExistence type="inferred from homology"/>
<evidence type="ECO:0000256" key="4">
    <source>
        <dbReference type="ARBA" id="ARBA00022729"/>
    </source>
</evidence>
<dbReference type="GO" id="GO:0030288">
    <property type="term" value="C:outer membrane-bounded periplasmic space"/>
    <property type="evidence" value="ECO:0007669"/>
    <property type="project" value="TreeGrafter"/>
</dbReference>
<keyword evidence="3" id="KW-0813">Transport</keyword>
<accession>A0A2S2BX88</accession>
<dbReference type="InterPro" id="IPR051313">
    <property type="entry name" value="Bact_iron-sidero_bind"/>
</dbReference>
<dbReference type="AlphaFoldDB" id="A0A2S2BX88"/>
<evidence type="ECO:0000256" key="1">
    <source>
        <dbReference type="ARBA" id="ARBA00004196"/>
    </source>
</evidence>
<protein>
    <submittedName>
        <fullName evidence="7">Transporter</fullName>
    </submittedName>
</protein>
<evidence type="ECO:0000256" key="2">
    <source>
        <dbReference type="ARBA" id="ARBA00008814"/>
    </source>
</evidence>
<evidence type="ECO:0000256" key="3">
    <source>
        <dbReference type="ARBA" id="ARBA00022448"/>
    </source>
</evidence>
<feature type="domain" description="Fe/B12 periplasmic-binding" evidence="6">
    <location>
        <begin position="96"/>
        <end position="356"/>
    </location>
</feature>
<dbReference type="PANTHER" id="PTHR30532:SF25">
    <property type="entry name" value="IRON(III) DICITRATE-BINDING PERIPLASMIC PROTEIN"/>
    <property type="match status" value="1"/>
</dbReference>
<gene>
    <name evidence="7" type="ORF">CBI38_18560</name>
</gene>
<evidence type="ECO:0000256" key="5">
    <source>
        <dbReference type="SAM" id="SignalP"/>
    </source>
</evidence>
<evidence type="ECO:0000259" key="6">
    <source>
        <dbReference type="PROSITE" id="PS50983"/>
    </source>
</evidence>
<dbReference type="RefSeq" id="WP_109331109.1">
    <property type="nucleotide sequence ID" value="NZ_CP021354.1"/>
</dbReference>
<name>A0A2S2BX88_9NOCA</name>
<evidence type="ECO:0000313" key="8">
    <source>
        <dbReference type="Proteomes" id="UP000245711"/>
    </source>
</evidence>
<dbReference type="Proteomes" id="UP000245711">
    <property type="component" value="Chromosome"/>
</dbReference>
<dbReference type="KEGG" id="roz:CBI38_18560"/>
<keyword evidence="4 5" id="KW-0732">Signal</keyword>
<dbReference type="PROSITE" id="PS51257">
    <property type="entry name" value="PROKAR_LIPOPROTEIN"/>
    <property type="match status" value="1"/>
</dbReference>
<dbReference type="InterPro" id="IPR002491">
    <property type="entry name" value="ABC_transptr_periplasmic_BD"/>
</dbReference>
<dbReference type="GO" id="GO:1901678">
    <property type="term" value="P:iron coordination entity transport"/>
    <property type="evidence" value="ECO:0007669"/>
    <property type="project" value="UniProtKB-ARBA"/>
</dbReference>
<keyword evidence="8" id="KW-1185">Reference proteome</keyword>
<reference evidence="7 8" key="1">
    <citation type="submission" date="2017-05" db="EMBL/GenBank/DDBJ databases">
        <title>Isolation of Rhodococcus sp. S2-17 biodegrading of BP-3.</title>
        <authorList>
            <person name="Lee Y."/>
            <person name="Kim K.H."/>
            <person name="Chun B.H."/>
            <person name="Jung H.S."/>
            <person name="Jeon C.O."/>
        </authorList>
    </citation>
    <scope>NUCLEOTIDE SEQUENCE [LARGE SCALE GENOMIC DNA]</scope>
    <source>
        <strain evidence="7 8">S2-17</strain>
    </source>
</reference>
<evidence type="ECO:0000313" key="7">
    <source>
        <dbReference type="EMBL" id="AWK73266.1"/>
    </source>
</evidence>
<sequence length="357" mass="36422">MSLRRFSTVRRASIGLVAGVAAFALAGCSQPADDDPASSIVRTTTKIAGAAVVGIERDTTTACPEPAPVDPELSGSTTHRVVHTTGTSEVPADPQRIVVLDSAALDAVCALGLWERVVGAATSGDGDSPQPGYLGTGISELPSVGPAGAPDVARIAQAAPDVILGSSPATGALYGELSPIAPTVFVGSDPVYWKTQFLLAGNALGRADAAAAALERYQADAKQLGIDIDAAQTQASIVRFDADSLEVEGPAAFAGQVLTDAGVRRPAYQNLDGAVTESIDDAELDRAEGDLIYAVLVGKDGTEHAEDVMSGQAWEDLGAAADSRVFAVEGEVWNGNGLVAARAVLTDLRNTLNGYAG</sequence>
<dbReference type="SUPFAM" id="SSF53807">
    <property type="entry name" value="Helical backbone' metal receptor"/>
    <property type="match status" value="1"/>
</dbReference>
<dbReference type="PROSITE" id="PS50983">
    <property type="entry name" value="FE_B12_PBP"/>
    <property type="match status" value="1"/>
</dbReference>
<dbReference type="Gene3D" id="3.40.50.1980">
    <property type="entry name" value="Nitrogenase molybdenum iron protein domain"/>
    <property type="match status" value="2"/>
</dbReference>
<dbReference type="PANTHER" id="PTHR30532">
    <property type="entry name" value="IRON III DICITRATE-BINDING PERIPLASMIC PROTEIN"/>
    <property type="match status" value="1"/>
</dbReference>
<dbReference type="OrthoDB" id="9793175at2"/>
<organism evidence="7 8">
    <name type="scientific">Rhodococcus oxybenzonivorans</name>
    <dbReference type="NCBI Taxonomy" id="1990687"/>
    <lineage>
        <taxon>Bacteria</taxon>
        <taxon>Bacillati</taxon>
        <taxon>Actinomycetota</taxon>
        <taxon>Actinomycetes</taxon>
        <taxon>Mycobacteriales</taxon>
        <taxon>Nocardiaceae</taxon>
        <taxon>Rhodococcus</taxon>
    </lineage>
</organism>
<feature type="signal peptide" evidence="5">
    <location>
        <begin position="1"/>
        <end position="26"/>
    </location>
</feature>
<feature type="chain" id="PRO_5038852110" evidence="5">
    <location>
        <begin position="27"/>
        <end position="357"/>
    </location>
</feature>
<comment type="subcellular location">
    <subcellularLocation>
        <location evidence="1">Cell envelope</location>
    </subcellularLocation>
</comment>
<dbReference type="Pfam" id="PF01497">
    <property type="entry name" value="Peripla_BP_2"/>
    <property type="match status" value="1"/>
</dbReference>
<dbReference type="EMBL" id="CP021354">
    <property type="protein sequence ID" value="AWK73266.1"/>
    <property type="molecule type" value="Genomic_DNA"/>
</dbReference>
<comment type="similarity">
    <text evidence="2">Belongs to the bacterial solute-binding protein 8 family.</text>
</comment>